<dbReference type="Proteomes" id="UP001304895">
    <property type="component" value="Unassembled WGS sequence"/>
</dbReference>
<dbReference type="EMBL" id="MU853403">
    <property type="protein sequence ID" value="KAK4136566.1"/>
    <property type="molecule type" value="Genomic_DNA"/>
</dbReference>
<feature type="region of interest" description="Disordered" evidence="1">
    <location>
        <begin position="331"/>
        <end position="394"/>
    </location>
</feature>
<reference evidence="2" key="2">
    <citation type="submission" date="2023-05" db="EMBL/GenBank/DDBJ databases">
        <authorList>
            <consortium name="Lawrence Berkeley National Laboratory"/>
            <person name="Steindorff A."/>
            <person name="Hensen N."/>
            <person name="Bonometti L."/>
            <person name="Westerberg I."/>
            <person name="Brannstrom I.O."/>
            <person name="Guillou S."/>
            <person name="Cros-Aarteil S."/>
            <person name="Calhoun S."/>
            <person name="Haridas S."/>
            <person name="Kuo A."/>
            <person name="Mondo S."/>
            <person name="Pangilinan J."/>
            <person name="Riley R."/>
            <person name="Labutti K."/>
            <person name="Andreopoulos B."/>
            <person name="Lipzen A."/>
            <person name="Chen C."/>
            <person name="Yanf M."/>
            <person name="Daum C."/>
            <person name="Ng V."/>
            <person name="Clum A."/>
            <person name="Ohm R."/>
            <person name="Martin F."/>
            <person name="Silar P."/>
            <person name="Natvig D."/>
            <person name="Lalanne C."/>
            <person name="Gautier V."/>
            <person name="Ament-Velasquez S.L."/>
            <person name="Kruys A."/>
            <person name="Hutchinson M.I."/>
            <person name="Powell A.J."/>
            <person name="Barry K."/>
            <person name="Miller A.N."/>
            <person name="Grigoriev I.V."/>
            <person name="Debuchy R."/>
            <person name="Gladieux P."/>
            <person name="Thoren M.H."/>
            <person name="Johannesson H."/>
        </authorList>
    </citation>
    <scope>NUCLEOTIDE SEQUENCE</scope>
    <source>
        <strain evidence="2">CBS 123565</strain>
    </source>
</reference>
<comment type="caution">
    <text evidence="2">The sequence shown here is derived from an EMBL/GenBank/DDBJ whole genome shotgun (WGS) entry which is preliminary data.</text>
</comment>
<keyword evidence="3" id="KW-1185">Reference proteome</keyword>
<reference evidence="2" key="1">
    <citation type="journal article" date="2023" name="Mol. Phylogenet. Evol.">
        <title>Genome-scale phylogeny and comparative genomics of the fungal order Sordariales.</title>
        <authorList>
            <person name="Hensen N."/>
            <person name="Bonometti L."/>
            <person name="Westerberg I."/>
            <person name="Brannstrom I.O."/>
            <person name="Guillou S."/>
            <person name="Cros-Aarteil S."/>
            <person name="Calhoun S."/>
            <person name="Haridas S."/>
            <person name="Kuo A."/>
            <person name="Mondo S."/>
            <person name="Pangilinan J."/>
            <person name="Riley R."/>
            <person name="LaButti K."/>
            <person name="Andreopoulos B."/>
            <person name="Lipzen A."/>
            <person name="Chen C."/>
            <person name="Yan M."/>
            <person name="Daum C."/>
            <person name="Ng V."/>
            <person name="Clum A."/>
            <person name="Steindorff A."/>
            <person name="Ohm R.A."/>
            <person name="Martin F."/>
            <person name="Silar P."/>
            <person name="Natvig D.O."/>
            <person name="Lalanne C."/>
            <person name="Gautier V."/>
            <person name="Ament-Velasquez S.L."/>
            <person name="Kruys A."/>
            <person name="Hutchinson M.I."/>
            <person name="Powell A.J."/>
            <person name="Barry K."/>
            <person name="Miller A.N."/>
            <person name="Grigoriev I.V."/>
            <person name="Debuchy R."/>
            <person name="Gladieux P."/>
            <person name="Hiltunen Thoren M."/>
            <person name="Johannesson H."/>
        </authorList>
    </citation>
    <scope>NUCLEOTIDE SEQUENCE</scope>
    <source>
        <strain evidence="2">CBS 123565</strain>
    </source>
</reference>
<sequence length="439" mass="47764">MGLECGDTADCRANLNWHVSARGNTGISESLSCAWMLTPRPAAGRTSGIQNVENAGVSLTYLTLDAEEGPERLRTGRAHVADREIAPASRRLAAEFARPIAGGKLFKISPSNVPVDLQSRLSRSSRGPGRRIGGMGASWRALGTKGGKRGIAGFLVVEPKNVLGRICWDAGWSSRPSKDYNWEGLKFPNLNFLFLLCGSVADTGPVVSLYGLGELVGVPESRFRPSRRFSVREESTRGLLEGTVRERERLVADGGEGKGKGRRRKIFVQVGGGGRRRRKGSGKGEQRLVHGRFKTDPQLAPRRSAEHQAACSTVRVLRYLPYYALARHRTTSVQGQPDHHPGIPGIRTAKSPPGRLCARSKAPFRPSLTPPPLCKRAGKAVSDPAMEGARSDAQSWRTTRYETLQMGLFPVHPCQLSVPPPSTRRDEPTAWLHGCMVAS</sequence>
<evidence type="ECO:0000256" key="1">
    <source>
        <dbReference type="SAM" id="MobiDB-lite"/>
    </source>
</evidence>
<dbReference type="AlphaFoldDB" id="A0AAN6ZG98"/>
<organism evidence="2 3">
    <name type="scientific">Trichocladium antarcticum</name>
    <dbReference type="NCBI Taxonomy" id="1450529"/>
    <lineage>
        <taxon>Eukaryota</taxon>
        <taxon>Fungi</taxon>
        <taxon>Dikarya</taxon>
        <taxon>Ascomycota</taxon>
        <taxon>Pezizomycotina</taxon>
        <taxon>Sordariomycetes</taxon>
        <taxon>Sordariomycetidae</taxon>
        <taxon>Sordariales</taxon>
        <taxon>Chaetomiaceae</taxon>
        <taxon>Trichocladium</taxon>
    </lineage>
</organism>
<evidence type="ECO:0000313" key="2">
    <source>
        <dbReference type="EMBL" id="KAK4136566.1"/>
    </source>
</evidence>
<gene>
    <name evidence="2" type="ORF">BT67DRAFT_184377</name>
</gene>
<evidence type="ECO:0000313" key="3">
    <source>
        <dbReference type="Proteomes" id="UP001304895"/>
    </source>
</evidence>
<accession>A0AAN6ZG98</accession>
<protein>
    <submittedName>
        <fullName evidence="2">Uncharacterized protein</fullName>
    </submittedName>
</protein>
<proteinExistence type="predicted"/>
<name>A0AAN6ZG98_9PEZI</name>